<comment type="caution">
    <text evidence="2">The sequence shown here is derived from an EMBL/GenBank/DDBJ whole genome shotgun (WGS) entry which is preliminary data.</text>
</comment>
<dbReference type="PROSITE" id="PS51257">
    <property type="entry name" value="PROKAR_LIPOPROTEIN"/>
    <property type="match status" value="1"/>
</dbReference>
<evidence type="ECO:0008006" key="4">
    <source>
        <dbReference type="Google" id="ProtNLM"/>
    </source>
</evidence>
<reference evidence="2 3" key="1">
    <citation type="journal article" date="2021" name="Int. J. Syst. Evol. Microbiol.">
        <title>Amazonocrinis nigriterrae gen. nov., sp. nov., Atlanticothrix silvestris gen. nov., sp. nov. and Dendronalium phyllosphericum gen. nov., sp. nov., nostocacean cyanobacteria from Brazilian environments.</title>
        <authorList>
            <person name="Alvarenga D.O."/>
            <person name="Andreote A.P.D."/>
            <person name="Branco L.H.Z."/>
            <person name="Delbaje E."/>
            <person name="Cruz R.B."/>
            <person name="Varani A.M."/>
            <person name="Fiore M.F."/>
        </authorList>
    </citation>
    <scope>NUCLEOTIDE SEQUENCE [LARGE SCALE GENOMIC DNA]</scope>
    <source>
        <strain evidence="2 3">CENA67</strain>
    </source>
</reference>
<protein>
    <recommendedName>
        <fullName evidence="4">Lipoprotein</fullName>
    </recommendedName>
</protein>
<dbReference type="RefSeq" id="WP_198127364.1">
    <property type="nucleotide sequence ID" value="NZ_JAECZC010000064.1"/>
</dbReference>
<sequence length="152" mass="17323">MPGFGKFIFKINYLLILILLTSCNTKTTADEISKEIQNVFSWAETANMVGDAWVRGDVPSKYAKQTLKKAHDELQKETKKIEQIQIFPDSIQTDKSVVIAGIIQLASKTEEMSRAIAQKNRSAVRQQLRELAAQERSLNIFRTKQQTHEKNL</sequence>
<keyword evidence="3" id="KW-1185">Reference proteome</keyword>
<accession>A0A8J7HTT1</accession>
<dbReference type="EMBL" id="JAECZC010000064">
    <property type="protein sequence ID" value="MBH8565572.1"/>
    <property type="molecule type" value="Genomic_DNA"/>
</dbReference>
<name>A0A8J7HTT1_9NOST</name>
<feature type="chain" id="PRO_5035171941" description="Lipoprotein" evidence="1">
    <location>
        <begin position="30"/>
        <end position="152"/>
    </location>
</feature>
<proteinExistence type="predicted"/>
<feature type="signal peptide" evidence="1">
    <location>
        <begin position="1"/>
        <end position="29"/>
    </location>
</feature>
<keyword evidence="1" id="KW-0732">Signal</keyword>
<organism evidence="2 3">
    <name type="scientific">Amazonocrinis nigriterrae CENA67</name>
    <dbReference type="NCBI Taxonomy" id="2794033"/>
    <lineage>
        <taxon>Bacteria</taxon>
        <taxon>Bacillati</taxon>
        <taxon>Cyanobacteriota</taxon>
        <taxon>Cyanophyceae</taxon>
        <taxon>Nostocales</taxon>
        <taxon>Nostocaceae</taxon>
        <taxon>Amazonocrinis</taxon>
        <taxon>Amazonocrinis nigriterrae</taxon>
    </lineage>
</organism>
<evidence type="ECO:0000256" key="1">
    <source>
        <dbReference type="SAM" id="SignalP"/>
    </source>
</evidence>
<evidence type="ECO:0000313" key="3">
    <source>
        <dbReference type="Proteomes" id="UP000632766"/>
    </source>
</evidence>
<gene>
    <name evidence="2" type="ORF">I8748_25935</name>
</gene>
<dbReference type="Proteomes" id="UP000632766">
    <property type="component" value="Unassembled WGS sequence"/>
</dbReference>
<evidence type="ECO:0000313" key="2">
    <source>
        <dbReference type="EMBL" id="MBH8565572.1"/>
    </source>
</evidence>
<dbReference type="AlphaFoldDB" id="A0A8J7HTT1"/>